<accession>A0ABW2Y9Q7</accession>
<organism evidence="2 3">
    <name type="scientific">Lysobacter brunescens</name>
    <dbReference type="NCBI Taxonomy" id="262323"/>
    <lineage>
        <taxon>Bacteria</taxon>
        <taxon>Pseudomonadati</taxon>
        <taxon>Pseudomonadota</taxon>
        <taxon>Gammaproteobacteria</taxon>
        <taxon>Lysobacterales</taxon>
        <taxon>Lysobacteraceae</taxon>
        <taxon>Lysobacter</taxon>
    </lineage>
</organism>
<dbReference type="Gene3D" id="1.25.40.20">
    <property type="entry name" value="Ankyrin repeat-containing domain"/>
    <property type="match status" value="1"/>
</dbReference>
<dbReference type="InterPro" id="IPR011990">
    <property type="entry name" value="TPR-like_helical_dom_sf"/>
</dbReference>
<evidence type="ECO:0000313" key="2">
    <source>
        <dbReference type="EMBL" id="MFD0725230.1"/>
    </source>
</evidence>
<dbReference type="InterPro" id="IPR036770">
    <property type="entry name" value="Ankyrin_rpt-contain_sf"/>
</dbReference>
<sequence length="684" mass="74850">MRRGLGCLAIALAAICFVPFADAQEQSLPPQPADAVIVPGCRMKDYFPEQTRRTLALAASSGDIARMMDAMRVPRPLLEAMVSDDPAVEARLKPVFDDYFSDAKLLDRARCQFVGGMLDERIPAWEAWIADPVMERIHGLIMQQPQRTPSAVAPDKTRLTLLVRLAHAMHSDELLGGRLREVEFLIAAVEDARDPASSALAAFRESRYWRGPGEETFAMEWLAPVLGDVSNEDLARFLVFAEGEAGQSYYPRFGLVHSQGILTNWHDDFAKAAAAALPKPVAASTPVEADALFAEAKELYGSGGARAYDQAKRLLLRAEALKPKDAQIQLYLGLVSMTMREAQLPDFIDLRKDAKPDHFAEAETYLRKAIALDPTLALAYLALGRARFQVKDDAEATRFYALAREHRCPCARLDLYEGDLFAAKQDRAAAVVAYRKALDNPESSGATRRAAFEKLAGIAFEDGTAVDLRAVGDAYLARNPGDMRVGEPYVAYLMNRKRDFAAALRIIDTASDGDGMVEWRAFAMSGLAQQGADKRGKLSGKNADLMREAIALVGAKNLARIHCLSPSDAGTFRSIVRFSAEPQATATYILGCLVMMKNVPAVVAMIELGADVNTMSGLPEPEMPLCLAMLHRSPEAFKALLDAKADPARKCSDGRDLRGKIDWLRREDKAVEAMARMLGEAATP</sequence>
<name>A0ABW2Y9Q7_9GAMM</name>
<dbReference type="SUPFAM" id="SSF48403">
    <property type="entry name" value="Ankyrin repeat"/>
    <property type="match status" value="1"/>
</dbReference>
<dbReference type="Gene3D" id="1.25.40.10">
    <property type="entry name" value="Tetratricopeptide repeat domain"/>
    <property type="match status" value="1"/>
</dbReference>
<proteinExistence type="predicted"/>
<comment type="caution">
    <text evidence="2">The sequence shown here is derived from an EMBL/GenBank/DDBJ whole genome shotgun (WGS) entry which is preliminary data.</text>
</comment>
<evidence type="ECO:0000313" key="3">
    <source>
        <dbReference type="Proteomes" id="UP001597110"/>
    </source>
</evidence>
<feature type="chain" id="PRO_5046636143" description="Tetratricopeptide repeat protein" evidence="1">
    <location>
        <begin position="24"/>
        <end position="684"/>
    </location>
</feature>
<evidence type="ECO:0008006" key="4">
    <source>
        <dbReference type="Google" id="ProtNLM"/>
    </source>
</evidence>
<reference evidence="3" key="1">
    <citation type="journal article" date="2019" name="Int. J. Syst. Evol. Microbiol.">
        <title>The Global Catalogue of Microorganisms (GCM) 10K type strain sequencing project: providing services to taxonomists for standard genome sequencing and annotation.</title>
        <authorList>
            <consortium name="The Broad Institute Genomics Platform"/>
            <consortium name="The Broad Institute Genome Sequencing Center for Infectious Disease"/>
            <person name="Wu L."/>
            <person name="Ma J."/>
        </authorList>
    </citation>
    <scope>NUCLEOTIDE SEQUENCE [LARGE SCALE GENOMIC DNA]</scope>
    <source>
        <strain evidence="3">CCUG 55585</strain>
    </source>
</reference>
<dbReference type="SUPFAM" id="SSF81901">
    <property type="entry name" value="HCP-like"/>
    <property type="match status" value="1"/>
</dbReference>
<keyword evidence="3" id="KW-1185">Reference proteome</keyword>
<feature type="signal peptide" evidence="1">
    <location>
        <begin position="1"/>
        <end position="23"/>
    </location>
</feature>
<keyword evidence="1" id="KW-0732">Signal</keyword>
<gene>
    <name evidence="2" type="ORF">ACFQ0E_06395</name>
</gene>
<protein>
    <recommendedName>
        <fullName evidence="4">Tetratricopeptide repeat protein</fullName>
    </recommendedName>
</protein>
<dbReference type="Proteomes" id="UP001597110">
    <property type="component" value="Unassembled WGS sequence"/>
</dbReference>
<evidence type="ECO:0000256" key="1">
    <source>
        <dbReference type="SAM" id="SignalP"/>
    </source>
</evidence>
<dbReference type="RefSeq" id="WP_386822839.1">
    <property type="nucleotide sequence ID" value="NZ_JBHTIF010000001.1"/>
</dbReference>
<dbReference type="EMBL" id="JBHTIF010000001">
    <property type="protein sequence ID" value="MFD0725230.1"/>
    <property type="molecule type" value="Genomic_DNA"/>
</dbReference>